<dbReference type="STRING" id="1869.MB27_11340"/>
<dbReference type="eggNOG" id="COG0673">
    <property type="taxonomic scope" value="Bacteria"/>
</dbReference>
<dbReference type="Proteomes" id="UP000054537">
    <property type="component" value="Unassembled WGS sequence"/>
</dbReference>
<dbReference type="Pfam" id="PF14100">
    <property type="entry name" value="DUF6807"/>
    <property type="match status" value="1"/>
</dbReference>
<keyword evidence="2" id="KW-1185">Reference proteome</keyword>
<organism evidence="1 2">
    <name type="scientific">Actinoplanes utahensis</name>
    <dbReference type="NCBI Taxonomy" id="1869"/>
    <lineage>
        <taxon>Bacteria</taxon>
        <taxon>Bacillati</taxon>
        <taxon>Actinomycetota</taxon>
        <taxon>Actinomycetes</taxon>
        <taxon>Micromonosporales</taxon>
        <taxon>Micromonosporaceae</taxon>
        <taxon>Actinoplanes</taxon>
    </lineage>
</organism>
<proteinExistence type="predicted"/>
<dbReference type="EMBL" id="JRTT01000011">
    <property type="protein sequence ID" value="KHD77349.1"/>
    <property type="molecule type" value="Genomic_DNA"/>
</dbReference>
<dbReference type="AlphaFoldDB" id="A0A0A6USC3"/>
<evidence type="ECO:0000313" key="2">
    <source>
        <dbReference type="Proteomes" id="UP000054537"/>
    </source>
</evidence>
<dbReference type="OrthoDB" id="242375at2"/>
<evidence type="ECO:0008006" key="3">
    <source>
        <dbReference type="Google" id="ProtNLM"/>
    </source>
</evidence>
<gene>
    <name evidence="1" type="ORF">MB27_11340</name>
</gene>
<evidence type="ECO:0000313" key="1">
    <source>
        <dbReference type="EMBL" id="KHD77349.1"/>
    </source>
</evidence>
<dbReference type="InterPro" id="IPR029475">
    <property type="entry name" value="DUF6807"/>
</dbReference>
<sequence length="265" mass="28591">MTELLVDGIAVATYVTSPDVDIRLAPRPYLHPVRTLGGTVVTDEFPQDHPWHLGASVTMQDVDGINIWGGRTYVRDEGYIWRDDHGRVVSDGRTPLPGGLSDGLRWCDAGGRTLLRERRSVTAGPAPHGWELSFRYELSAPRESAVVIGSPATNGRTGGAGYGGFFWRATAGEAVAFTPSGAEPHGSAEPWVALTVRDAYTLVFRGLAGDDRWFARTGDYNGVCVALAYDHTLTIEPGVPYTREIRVLVADGVLTRDDIGATGNP</sequence>
<reference evidence="1 2" key="1">
    <citation type="submission" date="2014-10" db="EMBL/GenBank/DDBJ databases">
        <title>Draft genome sequence of Actinoplanes utahensis NRRL 12052.</title>
        <authorList>
            <person name="Velasco-Bucheli B."/>
            <person name="del Cerro C."/>
            <person name="Hormigo D."/>
            <person name="Garcia J.L."/>
            <person name="Acebal C."/>
            <person name="Arroyo M."/>
            <person name="de la Mata I."/>
        </authorList>
    </citation>
    <scope>NUCLEOTIDE SEQUENCE [LARGE SCALE GENOMIC DNA]</scope>
    <source>
        <strain evidence="1 2">NRRL 12052</strain>
    </source>
</reference>
<accession>A0A0A6USC3</accession>
<name>A0A0A6USC3_ACTUT</name>
<dbReference type="RefSeq" id="WP_043524246.1">
    <property type="nucleotide sequence ID" value="NZ_BAABKU010000020.1"/>
</dbReference>
<comment type="caution">
    <text evidence="1">The sequence shown here is derived from an EMBL/GenBank/DDBJ whole genome shotgun (WGS) entry which is preliminary data.</text>
</comment>
<protein>
    <recommendedName>
        <fullName evidence="3">Oxidoreductase</fullName>
    </recommendedName>
</protein>